<reference evidence="4 5" key="1">
    <citation type="submission" date="2020-08" db="EMBL/GenBank/DDBJ databases">
        <title>Sequencing the genomes of 1000 actinobacteria strains.</title>
        <authorList>
            <person name="Klenk H.-P."/>
        </authorList>
    </citation>
    <scope>NUCLEOTIDE SEQUENCE [LARGE SCALE GENOMIC DNA]</scope>
    <source>
        <strain evidence="4 5">DSM 45518</strain>
    </source>
</reference>
<comment type="caution">
    <text evidence="4">The sequence shown here is derived from an EMBL/GenBank/DDBJ whole genome shotgun (WGS) entry which is preliminary data.</text>
</comment>
<dbReference type="Gene3D" id="3.40.80.10">
    <property type="entry name" value="Peptidoglycan recognition protein-like"/>
    <property type="match status" value="1"/>
</dbReference>
<protein>
    <recommendedName>
        <fullName evidence="3">Peptidoglycan recognition protein family domain-containing protein</fullName>
    </recommendedName>
</protein>
<dbReference type="CDD" id="cd06583">
    <property type="entry name" value="PGRP"/>
    <property type="match status" value="1"/>
</dbReference>
<dbReference type="InterPro" id="IPR015510">
    <property type="entry name" value="PGRP"/>
</dbReference>
<dbReference type="GO" id="GO:0008270">
    <property type="term" value="F:zinc ion binding"/>
    <property type="evidence" value="ECO:0007669"/>
    <property type="project" value="InterPro"/>
</dbReference>
<dbReference type="EMBL" id="JACHMF010000001">
    <property type="protein sequence ID" value="MBB4690620.1"/>
    <property type="molecule type" value="Genomic_DNA"/>
</dbReference>
<dbReference type="InterPro" id="IPR006619">
    <property type="entry name" value="PGRP_domain_met/bac"/>
</dbReference>
<comment type="similarity">
    <text evidence="1">Belongs to the N-acetylmuramoyl-L-alanine amidase 2 family.</text>
</comment>
<sequence>MGRRLVIGVGAAVAVLAAGGGIAVLNWPGEAVPAALPATIAAVPAAPAAAPAPAAQAQAPAVRTSIKEIGLSAPSLPQRATERFSMLSVSWQNPKDKPVGTVQVRTRDAASGGWSGWQSLAVAEAAADQSGEVAKVRGRTEPLWAGPSDGVAARLVGAGVKPLPAGLRLNLIDPDAAVTRGGTGGGAAMTPNPSPPPSQGPAPAPATGSTTAPPPTPEATKATPTPAATTKPAQPALVKPAAMPAVVSRAGWGADESLVKAPATVAPDGVKVVFVHHSGFKAVPCAQSASQIRSIMANDVNEGFDDIGYNFVVDSCGTVFEGRKGSVTKAVVGAHVAGFNTGSAGVALLGDYTTIKPTQIALTRIAQIAAARLAAYGSDASGTAELGGKTLPRMAGHRDADQTACPGNAMYPFMTVMRARALMPDLKLTGLTGGPLVGATGSYYVRTTARLSWSVGGDPAGIARFDILRNNQVVKTITGGTERATDIDVPAGANTFAVRVVHTTGAADVTPSIKVVGDRTAPIVAAGPTVTLRTGTSSATSVPATVTFRTTDNVKVFSQRATAPAVVPLGAASTVWYPTVKPGAALQYTVEARDWAGNVGSKSVSRTVTQLPETAAKKTGAWSARVASSYLGGRALAASARNAKLAYTFTGTSAALTFTRTPATGVASVYVDGVKVATVDTRAAKTTHRQTLWVRSLTRKAHTVSVVVAGTSGRPTVISDGLTYVR</sequence>
<evidence type="ECO:0000256" key="2">
    <source>
        <dbReference type="SAM" id="MobiDB-lite"/>
    </source>
</evidence>
<proteinExistence type="inferred from homology"/>
<evidence type="ECO:0000256" key="1">
    <source>
        <dbReference type="ARBA" id="ARBA00007553"/>
    </source>
</evidence>
<evidence type="ECO:0000313" key="4">
    <source>
        <dbReference type="EMBL" id="MBB4690620.1"/>
    </source>
</evidence>
<feature type="domain" description="Peptidoglycan recognition protein family" evidence="3">
    <location>
        <begin position="244"/>
        <end position="391"/>
    </location>
</feature>
<name>A0A7W7CNZ7_9ACTN</name>
<accession>A0A7W7CNZ7</accession>
<feature type="compositionally biased region" description="Low complexity" evidence="2">
    <location>
        <begin position="218"/>
        <end position="236"/>
    </location>
</feature>
<dbReference type="Proteomes" id="UP000542742">
    <property type="component" value="Unassembled WGS sequence"/>
</dbReference>
<keyword evidence="5" id="KW-1185">Reference proteome</keyword>
<evidence type="ECO:0000313" key="5">
    <source>
        <dbReference type="Proteomes" id="UP000542742"/>
    </source>
</evidence>
<dbReference type="PANTHER" id="PTHR11022:SF41">
    <property type="entry name" value="PEPTIDOGLYCAN-RECOGNITION PROTEIN LC-RELATED"/>
    <property type="match status" value="1"/>
</dbReference>
<dbReference type="PANTHER" id="PTHR11022">
    <property type="entry name" value="PEPTIDOGLYCAN RECOGNITION PROTEIN"/>
    <property type="match status" value="1"/>
</dbReference>
<dbReference type="SUPFAM" id="SSF55846">
    <property type="entry name" value="N-acetylmuramoyl-L-alanine amidase-like"/>
    <property type="match status" value="1"/>
</dbReference>
<dbReference type="AlphaFoldDB" id="A0A7W7CNZ7"/>
<dbReference type="InterPro" id="IPR002502">
    <property type="entry name" value="Amidase_domain"/>
</dbReference>
<dbReference type="SMART" id="SM00701">
    <property type="entry name" value="PGRP"/>
    <property type="match status" value="1"/>
</dbReference>
<evidence type="ECO:0000259" key="3">
    <source>
        <dbReference type="SMART" id="SM00701"/>
    </source>
</evidence>
<feature type="region of interest" description="Disordered" evidence="2">
    <location>
        <begin position="178"/>
        <end position="236"/>
    </location>
</feature>
<gene>
    <name evidence="4" type="ORF">BKA14_000768</name>
</gene>
<feature type="compositionally biased region" description="Pro residues" evidence="2">
    <location>
        <begin position="192"/>
        <end position="204"/>
    </location>
</feature>
<dbReference type="GO" id="GO:0008745">
    <property type="term" value="F:N-acetylmuramoyl-L-alanine amidase activity"/>
    <property type="evidence" value="ECO:0007669"/>
    <property type="project" value="InterPro"/>
</dbReference>
<dbReference type="Gene3D" id="2.60.120.260">
    <property type="entry name" value="Galactose-binding domain-like"/>
    <property type="match status" value="1"/>
</dbReference>
<dbReference type="InterPro" id="IPR036505">
    <property type="entry name" value="Amidase/PGRP_sf"/>
</dbReference>
<dbReference type="GO" id="GO:0009253">
    <property type="term" value="P:peptidoglycan catabolic process"/>
    <property type="evidence" value="ECO:0007669"/>
    <property type="project" value="InterPro"/>
</dbReference>
<organism evidence="4 5">
    <name type="scientific">Paractinoplanes abujensis</name>
    <dbReference type="NCBI Taxonomy" id="882441"/>
    <lineage>
        <taxon>Bacteria</taxon>
        <taxon>Bacillati</taxon>
        <taxon>Actinomycetota</taxon>
        <taxon>Actinomycetes</taxon>
        <taxon>Micromonosporales</taxon>
        <taxon>Micromonosporaceae</taxon>
        <taxon>Paractinoplanes</taxon>
    </lineage>
</organism>
<dbReference type="Pfam" id="PF01510">
    <property type="entry name" value="Amidase_2"/>
    <property type="match status" value="1"/>
</dbReference>
<dbReference type="RefSeq" id="WP_184949557.1">
    <property type="nucleotide sequence ID" value="NZ_BOMC01000015.1"/>
</dbReference>